<gene>
    <name evidence="2" type="ORF">IRZ65_10200</name>
</gene>
<evidence type="ECO:0000313" key="3">
    <source>
        <dbReference type="Proteomes" id="UP000626180"/>
    </source>
</evidence>
<dbReference type="EMBL" id="JADMCD010000004">
    <property type="protein sequence ID" value="MBF8641055.1"/>
    <property type="molecule type" value="Genomic_DNA"/>
</dbReference>
<dbReference type="Proteomes" id="UP000626180">
    <property type="component" value="Unassembled WGS sequence"/>
</dbReference>
<keyword evidence="1" id="KW-0812">Transmembrane</keyword>
<feature type="transmembrane region" description="Helical" evidence="1">
    <location>
        <begin position="26"/>
        <end position="43"/>
    </location>
</feature>
<protein>
    <submittedName>
        <fullName evidence="2">Uncharacterized protein</fullName>
    </submittedName>
</protein>
<keyword evidence="1" id="KW-0472">Membrane</keyword>
<dbReference type="RefSeq" id="WP_156913090.1">
    <property type="nucleotide sequence ID" value="NZ_CP069262.1"/>
</dbReference>
<proteinExistence type="predicted"/>
<keyword evidence="1" id="KW-1133">Transmembrane helix</keyword>
<accession>A0ABS0FL30</accession>
<comment type="caution">
    <text evidence="2">The sequence shown here is derived from an EMBL/GenBank/DDBJ whole genome shotgun (WGS) entry which is preliminary data.</text>
</comment>
<organism evidence="2 3">
    <name type="scientific">Pseudomonas luteola</name>
    <dbReference type="NCBI Taxonomy" id="47886"/>
    <lineage>
        <taxon>Bacteria</taxon>
        <taxon>Pseudomonadati</taxon>
        <taxon>Pseudomonadota</taxon>
        <taxon>Gammaproteobacteria</taxon>
        <taxon>Pseudomonadales</taxon>
        <taxon>Pseudomonadaceae</taxon>
        <taxon>Pseudomonas</taxon>
    </lineage>
</organism>
<evidence type="ECO:0000313" key="2">
    <source>
        <dbReference type="EMBL" id="MBF8641055.1"/>
    </source>
</evidence>
<evidence type="ECO:0000256" key="1">
    <source>
        <dbReference type="SAM" id="Phobius"/>
    </source>
</evidence>
<sequence>MGTELVVLPVLWRQRGAGSGVSRNDVVLPGTGLGIWVIVYCWASR</sequence>
<name>A0ABS0FL30_PSELU</name>
<keyword evidence="3" id="KW-1185">Reference proteome</keyword>
<reference evidence="2 3" key="1">
    <citation type="submission" date="2020-10" db="EMBL/GenBank/DDBJ databases">
        <title>Genome sequences of Pseudomonas isolates.</title>
        <authorList>
            <person name="Wessels L."/>
            <person name="Reich F."/>
            <person name="Hammerl J."/>
        </authorList>
    </citation>
    <scope>NUCLEOTIDE SEQUENCE [LARGE SCALE GENOMIC DNA]</scope>
    <source>
        <strain evidence="2 3">20-MO00624-0</strain>
    </source>
</reference>